<protein>
    <submittedName>
        <fullName evidence="1">Uncharacterized protein</fullName>
    </submittedName>
</protein>
<accession>X1V9S8</accession>
<gene>
    <name evidence="1" type="ORF">S12H4_47797</name>
</gene>
<comment type="caution">
    <text evidence="1">The sequence shown here is derived from an EMBL/GenBank/DDBJ whole genome shotgun (WGS) entry which is preliminary data.</text>
</comment>
<dbReference type="AlphaFoldDB" id="X1V9S8"/>
<evidence type="ECO:0000313" key="1">
    <source>
        <dbReference type="EMBL" id="GAJ13397.1"/>
    </source>
</evidence>
<proteinExistence type="predicted"/>
<dbReference type="EMBL" id="BARW01029798">
    <property type="protein sequence ID" value="GAJ13397.1"/>
    <property type="molecule type" value="Genomic_DNA"/>
</dbReference>
<reference evidence="1" key="1">
    <citation type="journal article" date="2014" name="Front. Microbiol.">
        <title>High frequency of phylogenetically diverse reductive dehalogenase-homologous genes in deep subseafloor sedimentary metagenomes.</title>
        <authorList>
            <person name="Kawai M."/>
            <person name="Futagami T."/>
            <person name="Toyoda A."/>
            <person name="Takaki Y."/>
            <person name="Nishi S."/>
            <person name="Hori S."/>
            <person name="Arai W."/>
            <person name="Tsubouchi T."/>
            <person name="Morono Y."/>
            <person name="Uchiyama I."/>
            <person name="Ito T."/>
            <person name="Fujiyama A."/>
            <person name="Inagaki F."/>
            <person name="Takami H."/>
        </authorList>
    </citation>
    <scope>NUCLEOTIDE SEQUENCE</scope>
    <source>
        <strain evidence="1">Expedition CK06-06</strain>
    </source>
</reference>
<sequence length="83" mass="8802">MCHHLEKTVKDYICLAIPGAVVDLPINTITGCQVLINSLALVAVMLLQCLYSDILQENTAAGGGIDGAQAIPKHELTILAWAC</sequence>
<organism evidence="1">
    <name type="scientific">marine sediment metagenome</name>
    <dbReference type="NCBI Taxonomy" id="412755"/>
    <lineage>
        <taxon>unclassified sequences</taxon>
        <taxon>metagenomes</taxon>
        <taxon>ecological metagenomes</taxon>
    </lineage>
</organism>
<name>X1V9S8_9ZZZZ</name>